<proteinExistence type="predicted"/>
<protein>
    <submittedName>
        <fullName evidence="1">Uncharacterized protein</fullName>
    </submittedName>
</protein>
<reference evidence="1 2" key="1">
    <citation type="journal article" date="2020" name="Cell">
        <title>Large-Scale Comparative Analyses of Tick Genomes Elucidate Their Genetic Diversity and Vector Capacities.</title>
        <authorList>
            <consortium name="Tick Genome and Microbiome Consortium (TIGMIC)"/>
            <person name="Jia N."/>
            <person name="Wang J."/>
            <person name="Shi W."/>
            <person name="Du L."/>
            <person name="Sun Y."/>
            <person name="Zhan W."/>
            <person name="Jiang J.F."/>
            <person name="Wang Q."/>
            <person name="Zhang B."/>
            <person name="Ji P."/>
            <person name="Bell-Sakyi L."/>
            <person name="Cui X.M."/>
            <person name="Yuan T.T."/>
            <person name="Jiang B.G."/>
            <person name="Yang W.F."/>
            <person name="Lam T.T."/>
            <person name="Chang Q.C."/>
            <person name="Ding S.J."/>
            <person name="Wang X.J."/>
            <person name="Zhu J.G."/>
            <person name="Ruan X.D."/>
            <person name="Zhao L."/>
            <person name="Wei J.T."/>
            <person name="Ye R.Z."/>
            <person name="Que T.C."/>
            <person name="Du C.H."/>
            <person name="Zhou Y.H."/>
            <person name="Cheng J.X."/>
            <person name="Dai P.F."/>
            <person name="Guo W.B."/>
            <person name="Han X.H."/>
            <person name="Huang E.J."/>
            <person name="Li L.F."/>
            <person name="Wei W."/>
            <person name="Gao Y.C."/>
            <person name="Liu J.Z."/>
            <person name="Shao H.Z."/>
            <person name="Wang X."/>
            <person name="Wang C.C."/>
            <person name="Yang T.C."/>
            <person name="Huo Q.B."/>
            <person name="Li W."/>
            <person name="Chen H.Y."/>
            <person name="Chen S.E."/>
            <person name="Zhou L.G."/>
            <person name="Ni X.B."/>
            <person name="Tian J.H."/>
            <person name="Sheng Y."/>
            <person name="Liu T."/>
            <person name="Pan Y.S."/>
            <person name="Xia L.Y."/>
            <person name="Li J."/>
            <person name="Zhao F."/>
            <person name="Cao W.C."/>
        </authorList>
    </citation>
    <scope>NUCLEOTIDE SEQUENCE [LARGE SCALE GENOMIC DNA]</scope>
    <source>
        <strain evidence="1">Iper-2018</strain>
    </source>
</reference>
<name>A0AC60P9X0_IXOPE</name>
<evidence type="ECO:0000313" key="1">
    <source>
        <dbReference type="EMBL" id="KAG0416230.1"/>
    </source>
</evidence>
<comment type="caution">
    <text evidence="1">The sequence shown here is derived from an EMBL/GenBank/DDBJ whole genome shotgun (WGS) entry which is preliminary data.</text>
</comment>
<gene>
    <name evidence="1" type="ORF">HPB47_006591</name>
</gene>
<keyword evidence="2" id="KW-1185">Reference proteome</keyword>
<dbReference type="EMBL" id="JABSTQ010010969">
    <property type="protein sequence ID" value="KAG0416230.1"/>
    <property type="molecule type" value="Genomic_DNA"/>
</dbReference>
<dbReference type="Proteomes" id="UP000805193">
    <property type="component" value="Unassembled WGS sequence"/>
</dbReference>
<evidence type="ECO:0000313" key="2">
    <source>
        <dbReference type="Proteomes" id="UP000805193"/>
    </source>
</evidence>
<organism evidence="1 2">
    <name type="scientific">Ixodes persulcatus</name>
    <name type="common">Taiga tick</name>
    <dbReference type="NCBI Taxonomy" id="34615"/>
    <lineage>
        <taxon>Eukaryota</taxon>
        <taxon>Metazoa</taxon>
        <taxon>Ecdysozoa</taxon>
        <taxon>Arthropoda</taxon>
        <taxon>Chelicerata</taxon>
        <taxon>Arachnida</taxon>
        <taxon>Acari</taxon>
        <taxon>Parasitiformes</taxon>
        <taxon>Ixodida</taxon>
        <taxon>Ixodoidea</taxon>
        <taxon>Ixodidae</taxon>
        <taxon>Ixodinae</taxon>
        <taxon>Ixodes</taxon>
    </lineage>
</organism>
<accession>A0AC60P9X0</accession>
<sequence length="56" mass="6208">MKAPKFKLKSLPTALLENPLPKKTFFTKIDLAEAYYHFSLSPANPALSSCNSSPPR</sequence>